<comment type="similarity">
    <text evidence="8">Belongs to the class-II pyridoxal-phosphate-dependent aminotransferase family. Histidinol-phosphate aminotransferase subfamily.</text>
</comment>
<keyword evidence="8" id="KW-0028">Amino-acid biosynthesis</keyword>
<dbReference type="InterPro" id="IPR001917">
    <property type="entry name" value="Aminotrans_II_pyridoxalP_BS"/>
</dbReference>
<name>A0A9D1RUW5_9FIRM</name>
<dbReference type="PANTHER" id="PTHR43643:SF3">
    <property type="entry name" value="HISTIDINOL-PHOSPHATE AMINOTRANSFERASE"/>
    <property type="match status" value="1"/>
</dbReference>
<evidence type="ECO:0000256" key="6">
    <source>
        <dbReference type="ARBA" id="ARBA00022898"/>
    </source>
</evidence>
<protein>
    <recommendedName>
        <fullName evidence="8">Histidinol-phosphate aminotransferase</fullName>
        <ecNumber evidence="8">2.6.1.9</ecNumber>
    </recommendedName>
    <alternativeName>
        <fullName evidence="8">Imidazole acetol-phosphate transaminase</fullName>
    </alternativeName>
</protein>
<keyword evidence="4 8" id="KW-0032">Aminotransferase</keyword>
<dbReference type="InterPro" id="IPR015422">
    <property type="entry name" value="PyrdxlP-dep_Trfase_small"/>
</dbReference>
<proteinExistence type="inferred from homology"/>
<reference evidence="10" key="1">
    <citation type="journal article" date="2021" name="PeerJ">
        <title>Extensive microbial diversity within the chicken gut microbiome revealed by metagenomics and culture.</title>
        <authorList>
            <person name="Gilroy R."/>
            <person name="Ravi A."/>
            <person name="Getino M."/>
            <person name="Pursley I."/>
            <person name="Horton D.L."/>
            <person name="Alikhan N.F."/>
            <person name="Baker D."/>
            <person name="Gharbi K."/>
            <person name="Hall N."/>
            <person name="Watson M."/>
            <person name="Adriaenssens E.M."/>
            <person name="Foster-Nyarko E."/>
            <person name="Jarju S."/>
            <person name="Secka A."/>
            <person name="Antonio M."/>
            <person name="Oren A."/>
            <person name="Chaudhuri R.R."/>
            <person name="La Ragione R."/>
            <person name="Hildebrand F."/>
            <person name="Pallen M.J."/>
        </authorList>
    </citation>
    <scope>NUCLEOTIDE SEQUENCE</scope>
    <source>
        <strain evidence="10">ChiGjej6B6-1540</strain>
    </source>
</reference>
<keyword evidence="8" id="KW-0368">Histidine biosynthesis</keyword>
<dbReference type="NCBIfam" id="TIGR01141">
    <property type="entry name" value="hisC"/>
    <property type="match status" value="1"/>
</dbReference>
<evidence type="ECO:0000256" key="4">
    <source>
        <dbReference type="ARBA" id="ARBA00022576"/>
    </source>
</evidence>
<reference evidence="10" key="2">
    <citation type="submission" date="2021-04" db="EMBL/GenBank/DDBJ databases">
        <authorList>
            <person name="Gilroy R."/>
        </authorList>
    </citation>
    <scope>NUCLEOTIDE SEQUENCE</scope>
    <source>
        <strain evidence="10">ChiGjej6B6-1540</strain>
    </source>
</reference>
<comment type="catalytic activity">
    <reaction evidence="7 8">
        <text>L-histidinol phosphate + 2-oxoglutarate = 3-(imidazol-4-yl)-2-oxopropyl phosphate + L-glutamate</text>
        <dbReference type="Rhea" id="RHEA:23744"/>
        <dbReference type="ChEBI" id="CHEBI:16810"/>
        <dbReference type="ChEBI" id="CHEBI:29985"/>
        <dbReference type="ChEBI" id="CHEBI:57766"/>
        <dbReference type="ChEBI" id="CHEBI:57980"/>
        <dbReference type="EC" id="2.6.1.9"/>
    </reaction>
</comment>
<comment type="cofactor">
    <cofactor evidence="1 8">
        <name>pyridoxal 5'-phosphate</name>
        <dbReference type="ChEBI" id="CHEBI:597326"/>
    </cofactor>
</comment>
<evidence type="ECO:0000256" key="8">
    <source>
        <dbReference type="HAMAP-Rule" id="MF_01023"/>
    </source>
</evidence>
<dbReference type="GO" id="GO:0030170">
    <property type="term" value="F:pyridoxal phosphate binding"/>
    <property type="evidence" value="ECO:0007669"/>
    <property type="project" value="InterPro"/>
</dbReference>
<dbReference type="Pfam" id="PF00155">
    <property type="entry name" value="Aminotran_1_2"/>
    <property type="match status" value="1"/>
</dbReference>
<dbReference type="Gene3D" id="3.40.640.10">
    <property type="entry name" value="Type I PLP-dependent aspartate aminotransferase-like (Major domain)"/>
    <property type="match status" value="1"/>
</dbReference>
<dbReference type="GO" id="GO:0004400">
    <property type="term" value="F:histidinol-phosphate transaminase activity"/>
    <property type="evidence" value="ECO:0007669"/>
    <property type="project" value="UniProtKB-UniRule"/>
</dbReference>
<keyword evidence="5 8" id="KW-0808">Transferase</keyword>
<sequence>MKEFWSERIRDMVPYTPGEQPRGRTFVKLNTNENPYPPAPGVVEAIRDAAGEGLRLYPDPECTALRQALAAYHGVTPEQVFVGNGSDEVLALCFQAFFGGERAIVFPDITYSFYPVYAALYGVTYRVIPLREDFTVPVEQFLGDNGGVLLPNPNAPTGRALPLEDIGRLAQGNPDVAVVIDEAYVDFGCESALALLDRYPNLLVVRTMSKSRSLAGLRVGCAIGSANLIAALNCVKNSFNSYTLDRLAQAGALASVEDEAYFQENRQKVMATRARTAAALEQMGFTVCPSQANFLFASHPDHSGKELLDGLREKGVLVRWWNQPRISNYLRISVGTDAEMDVLLSALRELL</sequence>
<dbReference type="Proteomes" id="UP000824192">
    <property type="component" value="Unassembled WGS sequence"/>
</dbReference>
<dbReference type="HAMAP" id="MF_01023">
    <property type="entry name" value="HisC_aminotrans_2"/>
    <property type="match status" value="1"/>
</dbReference>
<organism evidence="10 11">
    <name type="scientific">Candidatus Flavonifractor merdipullorum</name>
    <dbReference type="NCBI Taxonomy" id="2838590"/>
    <lineage>
        <taxon>Bacteria</taxon>
        <taxon>Bacillati</taxon>
        <taxon>Bacillota</taxon>
        <taxon>Clostridia</taxon>
        <taxon>Eubacteriales</taxon>
        <taxon>Oscillospiraceae</taxon>
        <taxon>Flavonifractor</taxon>
    </lineage>
</organism>
<evidence type="ECO:0000256" key="2">
    <source>
        <dbReference type="ARBA" id="ARBA00005011"/>
    </source>
</evidence>
<dbReference type="SUPFAM" id="SSF53383">
    <property type="entry name" value="PLP-dependent transferases"/>
    <property type="match status" value="1"/>
</dbReference>
<dbReference type="AlphaFoldDB" id="A0A9D1RUW5"/>
<keyword evidence="6 8" id="KW-0663">Pyridoxal phosphate</keyword>
<comment type="pathway">
    <text evidence="2 8">Amino-acid biosynthesis; L-histidine biosynthesis; L-histidine from 5-phospho-alpha-D-ribose 1-diphosphate: step 7/9.</text>
</comment>
<dbReference type="Gene3D" id="3.90.1150.10">
    <property type="entry name" value="Aspartate Aminotransferase, domain 1"/>
    <property type="match status" value="1"/>
</dbReference>
<dbReference type="EMBL" id="DXGA01000198">
    <property type="protein sequence ID" value="HIW94698.1"/>
    <property type="molecule type" value="Genomic_DNA"/>
</dbReference>
<comment type="caution">
    <text evidence="10">The sequence shown here is derived from an EMBL/GenBank/DDBJ whole genome shotgun (WGS) entry which is preliminary data.</text>
</comment>
<dbReference type="InterPro" id="IPR015424">
    <property type="entry name" value="PyrdxlP-dep_Trfase"/>
</dbReference>
<evidence type="ECO:0000256" key="5">
    <source>
        <dbReference type="ARBA" id="ARBA00022679"/>
    </source>
</evidence>
<dbReference type="PANTHER" id="PTHR43643">
    <property type="entry name" value="HISTIDINOL-PHOSPHATE AMINOTRANSFERASE 2"/>
    <property type="match status" value="1"/>
</dbReference>
<gene>
    <name evidence="8" type="primary">hisC</name>
    <name evidence="10" type="ORF">H9868_09215</name>
</gene>
<comment type="subunit">
    <text evidence="3 8">Homodimer.</text>
</comment>
<evidence type="ECO:0000256" key="7">
    <source>
        <dbReference type="ARBA" id="ARBA00047481"/>
    </source>
</evidence>
<feature type="modified residue" description="N6-(pyridoxal phosphate)lysine" evidence="8">
    <location>
        <position position="210"/>
    </location>
</feature>
<evidence type="ECO:0000313" key="10">
    <source>
        <dbReference type="EMBL" id="HIW94698.1"/>
    </source>
</evidence>
<dbReference type="GO" id="GO:0000105">
    <property type="term" value="P:L-histidine biosynthetic process"/>
    <property type="evidence" value="ECO:0007669"/>
    <property type="project" value="UniProtKB-UniRule"/>
</dbReference>
<dbReference type="InterPro" id="IPR015421">
    <property type="entry name" value="PyrdxlP-dep_Trfase_major"/>
</dbReference>
<evidence type="ECO:0000256" key="1">
    <source>
        <dbReference type="ARBA" id="ARBA00001933"/>
    </source>
</evidence>
<dbReference type="EC" id="2.6.1.9" evidence="8"/>
<feature type="domain" description="Aminotransferase class I/classII large" evidence="9">
    <location>
        <begin position="26"/>
        <end position="347"/>
    </location>
</feature>
<dbReference type="InterPro" id="IPR050106">
    <property type="entry name" value="HistidinolP_aminotransfase"/>
</dbReference>
<dbReference type="InterPro" id="IPR005861">
    <property type="entry name" value="HisP_aminotrans"/>
</dbReference>
<evidence type="ECO:0000313" key="11">
    <source>
        <dbReference type="Proteomes" id="UP000824192"/>
    </source>
</evidence>
<evidence type="ECO:0000259" key="9">
    <source>
        <dbReference type="Pfam" id="PF00155"/>
    </source>
</evidence>
<dbReference type="CDD" id="cd00609">
    <property type="entry name" value="AAT_like"/>
    <property type="match status" value="1"/>
</dbReference>
<evidence type="ECO:0000256" key="3">
    <source>
        <dbReference type="ARBA" id="ARBA00011738"/>
    </source>
</evidence>
<dbReference type="PROSITE" id="PS00599">
    <property type="entry name" value="AA_TRANSFER_CLASS_2"/>
    <property type="match status" value="1"/>
</dbReference>
<accession>A0A9D1RUW5</accession>
<dbReference type="InterPro" id="IPR004839">
    <property type="entry name" value="Aminotransferase_I/II_large"/>
</dbReference>